<reference evidence="4" key="1">
    <citation type="submission" date="2022-10" db="EMBL/GenBank/DDBJ databases">
        <title>The complete genomes of actinobacterial strains from the NBC collection.</title>
        <authorList>
            <person name="Joergensen T.S."/>
            <person name="Alvarez Arevalo M."/>
            <person name="Sterndorff E.B."/>
            <person name="Faurdal D."/>
            <person name="Vuksanovic O."/>
            <person name="Mourched A.-S."/>
            <person name="Charusanti P."/>
            <person name="Shaw S."/>
            <person name="Blin K."/>
            <person name="Weber T."/>
        </authorList>
    </citation>
    <scope>NUCLEOTIDE SEQUENCE</scope>
    <source>
        <strain evidence="4">NBC_00148</strain>
    </source>
</reference>
<dbReference type="InterPro" id="IPR016161">
    <property type="entry name" value="Ald_DH/histidinol_DH"/>
</dbReference>
<dbReference type="FunFam" id="3.40.605.10:FF:000007">
    <property type="entry name" value="NAD/NADP-dependent betaine aldehyde dehydrogenase"/>
    <property type="match status" value="1"/>
</dbReference>
<evidence type="ECO:0000259" key="3">
    <source>
        <dbReference type="Pfam" id="PF00171"/>
    </source>
</evidence>
<protein>
    <submittedName>
        <fullName evidence="4">NAD-dependent succinate-semialdehyde dehydrogenase</fullName>
    </submittedName>
</protein>
<dbReference type="PANTHER" id="PTHR43353:SF5">
    <property type="entry name" value="SUCCINATE-SEMIALDEHYDE DEHYDROGENASE, MITOCHONDRIAL"/>
    <property type="match status" value="1"/>
</dbReference>
<comment type="similarity">
    <text evidence="1">Belongs to the aldehyde dehydrogenase family.</text>
</comment>
<dbReference type="InterPro" id="IPR050740">
    <property type="entry name" value="Aldehyde_DH_Superfamily"/>
</dbReference>
<dbReference type="FunFam" id="3.40.309.10:FF:000009">
    <property type="entry name" value="Aldehyde dehydrogenase A"/>
    <property type="match status" value="1"/>
</dbReference>
<evidence type="ECO:0000256" key="1">
    <source>
        <dbReference type="ARBA" id="ARBA00009986"/>
    </source>
</evidence>
<dbReference type="Gene3D" id="3.40.309.10">
    <property type="entry name" value="Aldehyde Dehydrogenase, Chain A, domain 2"/>
    <property type="match status" value="1"/>
</dbReference>
<dbReference type="CDD" id="cd07103">
    <property type="entry name" value="ALDH_F5_SSADH_GabD"/>
    <property type="match status" value="1"/>
</dbReference>
<proteinExistence type="inferred from homology"/>
<sequence length="482" mass="50262">MTTNHDYPTLRMYIAGEWCEGGAGSTAPVLNPATEEVLGHVPLATVADLDRAAEAAVTGFAAWRDTPVAERTAILHQAADLLVSRSDEIGRTMTLEQGKPLREASGEARRVAGALRWDADDARRAYGRVIPSEEGTLLTVRRQPVGPVAAFTPWNFPAGGPMRKIAAALSAGCSIVIKASEETPGTAVRLVRCFEDAGVPAGALNLVFGEPAEVSAHLIGHPATRLIAFTGSVPVGKLLSAAAGAEMKPSLMELGGHAPVIVCEDADPVAAARRAAAAKFVNAGQVCTSPSRFLVHESLLEEFTEEFVRAAEAVVVGDGLDEGVTMGPLANERRLRAVEALTADAVAKGAKVRTGGERLDRPGYFFAPTVLTGVSDDAALMSEEPFGPIAPLVPFSDLGDALRLANSLPYGLAAYGFTRSTATAERLTREFEAGILSINHCGGSVHEAPSGGVKASGYGREGGPEGLDAYLVTKRVSHLLAG</sequence>
<dbReference type="Pfam" id="PF00171">
    <property type="entry name" value="Aldedh"/>
    <property type="match status" value="1"/>
</dbReference>
<name>A0AAU1M1R8_9ACTN</name>
<evidence type="ECO:0000313" key="4">
    <source>
        <dbReference type="EMBL" id="WTQ77585.1"/>
    </source>
</evidence>
<dbReference type="PANTHER" id="PTHR43353">
    <property type="entry name" value="SUCCINATE-SEMIALDEHYDE DEHYDROGENASE, MITOCHONDRIAL"/>
    <property type="match status" value="1"/>
</dbReference>
<evidence type="ECO:0000256" key="2">
    <source>
        <dbReference type="ARBA" id="ARBA00023002"/>
    </source>
</evidence>
<dbReference type="GO" id="GO:0004777">
    <property type="term" value="F:succinate-semialdehyde dehydrogenase (NAD+) activity"/>
    <property type="evidence" value="ECO:0007669"/>
    <property type="project" value="TreeGrafter"/>
</dbReference>
<accession>A0AAU1M1R8</accession>
<feature type="domain" description="Aldehyde dehydrogenase" evidence="3">
    <location>
        <begin position="19"/>
        <end position="476"/>
    </location>
</feature>
<dbReference type="EMBL" id="CP108169">
    <property type="protein sequence ID" value="WTQ77585.1"/>
    <property type="molecule type" value="Genomic_DNA"/>
</dbReference>
<dbReference type="InterPro" id="IPR016162">
    <property type="entry name" value="Ald_DH_N"/>
</dbReference>
<organism evidence="4">
    <name type="scientific">Streptomyces sp. NBC_00148</name>
    <dbReference type="NCBI Taxonomy" id="2903626"/>
    <lineage>
        <taxon>Bacteria</taxon>
        <taxon>Bacillati</taxon>
        <taxon>Actinomycetota</taxon>
        <taxon>Actinomycetes</taxon>
        <taxon>Kitasatosporales</taxon>
        <taxon>Streptomycetaceae</taxon>
        <taxon>Streptomyces</taxon>
    </lineage>
</organism>
<dbReference type="InterPro" id="IPR015590">
    <property type="entry name" value="Aldehyde_DH_dom"/>
</dbReference>
<dbReference type="AlphaFoldDB" id="A0AAU1M1R8"/>
<dbReference type="InterPro" id="IPR016163">
    <property type="entry name" value="Ald_DH_C"/>
</dbReference>
<gene>
    <name evidence="4" type="ORF">OG222_32585</name>
</gene>
<keyword evidence="2" id="KW-0560">Oxidoreductase</keyword>
<dbReference type="Gene3D" id="3.40.605.10">
    <property type="entry name" value="Aldehyde Dehydrogenase, Chain A, domain 1"/>
    <property type="match status" value="1"/>
</dbReference>
<dbReference type="SUPFAM" id="SSF53720">
    <property type="entry name" value="ALDH-like"/>
    <property type="match status" value="1"/>
</dbReference>
<dbReference type="GO" id="GO:0009450">
    <property type="term" value="P:gamma-aminobutyric acid catabolic process"/>
    <property type="evidence" value="ECO:0007669"/>
    <property type="project" value="TreeGrafter"/>
</dbReference>